<evidence type="ECO:0000313" key="3">
    <source>
        <dbReference type="Proteomes" id="UP000305282"/>
    </source>
</evidence>
<reference evidence="2 3" key="1">
    <citation type="submission" date="2019-04" db="EMBL/GenBank/DDBJ databases">
        <title>Draft genome sequences for three unisolated Alnus-infective Frankia Sp+ strains, AgTrS, AiOr and AvVan, the first sequenced Frankia strains able to sporulate in-planta.</title>
        <authorList>
            <person name="Bethencourt L."/>
            <person name="Vautrin F."/>
            <person name="Taib N."/>
            <person name="Dubost A."/>
            <person name="Castro-Garcia L."/>
            <person name="Imbaud O."/>
            <person name="Abrouk D."/>
            <person name="Fournier P."/>
            <person name="Briolay J."/>
            <person name="Nguyen A."/>
            <person name="Normand P."/>
            <person name="Fernandez M.P."/>
            <person name="Brochier-Armanet C."/>
            <person name="Herrera-Belaroussi A."/>
        </authorList>
    </citation>
    <scope>NUCLEOTIDE SEQUENCE [LARGE SCALE GENOMIC DNA]</scope>
    <source>
        <strain evidence="2 3">AvVan</strain>
    </source>
</reference>
<dbReference type="EMBL" id="SSXH01000174">
    <property type="protein sequence ID" value="THJ74793.1"/>
    <property type="molecule type" value="Genomic_DNA"/>
</dbReference>
<organism evidence="2 3">
    <name type="scientific">Candidatus Frankia alpina</name>
    <dbReference type="NCBI Taxonomy" id="2699483"/>
    <lineage>
        <taxon>Bacteria</taxon>
        <taxon>Bacillati</taxon>
        <taxon>Actinomycetota</taxon>
        <taxon>Actinomycetes</taxon>
        <taxon>Frankiales</taxon>
        <taxon>Frankiaceae</taxon>
        <taxon>Frankia</taxon>
    </lineage>
</organism>
<dbReference type="GO" id="GO:0008168">
    <property type="term" value="F:methyltransferase activity"/>
    <property type="evidence" value="ECO:0007669"/>
    <property type="project" value="UniProtKB-KW"/>
</dbReference>
<dbReference type="Proteomes" id="UP000305282">
    <property type="component" value="Unassembled WGS sequence"/>
</dbReference>
<gene>
    <name evidence="2" type="ORF">E7Y31_09285</name>
</gene>
<proteinExistence type="predicted"/>
<evidence type="ECO:0000256" key="1">
    <source>
        <dbReference type="SAM" id="MobiDB-lite"/>
    </source>
</evidence>
<keyword evidence="2" id="KW-0808">Transferase</keyword>
<keyword evidence="3" id="KW-1185">Reference proteome</keyword>
<evidence type="ECO:0000313" key="2">
    <source>
        <dbReference type="EMBL" id="THJ74793.1"/>
    </source>
</evidence>
<dbReference type="CDD" id="cd02440">
    <property type="entry name" value="AdoMet_MTases"/>
    <property type="match status" value="1"/>
</dbReference>
<dbReference type="SUPFAM" id="SSF53335">
    <property type="entry name" value="S-adenosyl-L-methionine-dependent methyltransferases"/>
    <property type="match status" value="1"/>
</dbReference>
<feature type="region of interest" description="Disordered" evidence="1">
    <location>
        <begin position="298"/>
        <end position="317"/>
    </location>
</feature>
<accession>A0A4S5ERJ5</accession>
<sequence>MPFFDPLESTFYGHCVERLLTSKDLAPLLADGIVELGPGTGRPVVEALRRSGSRVPITGYELDADSARIANRATARAELGNYTVVQGDFFAATEEPGARQHGDPADGRKAGVVDLPVGPGRDAAARRARCAIGNPPYLPAIARPVGASQLWGGHDGAHVARRVLSQEMDVVLLMIASISDPVGLVRHARAAGYRIADWSVRPIPFGRYSHQPWVSRRIGELARSGRAFFGPEGYLLAGVTWVRGSALAGAAGAADEPDEPDDVATVLRRILTAAGSATSLDESAGVDRTAGARRRVRIASGLHEVPNRPASRLSGSS</sequence>
<dbReference type="Gene3D" id="3.40.50.150">
    <property type="entry name" value="Vaccinia Virus protein VP39"/>
    <property type="match status" value="1"/>
</dbReference>
<name>A0A4S5ERJ5_9ACTN</name>
<dbReference type="InterPro" id="IPR029063">
    <property type="entry name" value="SAM-dependent_MTases_sf"/>
</dbReference>
<comment type="caution">
    <text evidence="2">The sequence shown here is derived from an EMBL/GenBank/DDBJ whole genome shotgun (WGS) entry which is preliminary data.</text>
</comment>
<protein>
    <submittedName>
        <fullName evidence="2">Class I SAM-dependent methyltransferase</fullName>
    </submittedName>
</protein>
<dbReference type="GO" id="GO:0032259">
    <property type="term" value="P:methylation"/>
    <property type="evidence" value="ECO:0007669"/>
    <property type="project" value="UniProtKB-KW"/>
</dbReference>
<keyword evidence="2" id="KW-0489">Methyltransferase</keyword>
<dbReference type="AlphaFoldDB" id="A0A4S5ERJ5"/>
<dbReference type="OrthoDB" id="420449at2"/>
<dbReference type="RefSeq" id="WP_136447820.1">
    <property type="nucleotide sequence ID" value="NZ_SSXH01000174.1"/>
</dbReference>